<proteinExistence type="predicted"/>
<name>C6XMN7_HIRBI</name>
<evidence type="ECO:0000313" key="2">
    <source>
        <dbReference type="Proteomes" id="UP000002745"/>
    </source>
</evidence>
<organism evidence="1 2">
    <name type="scientific">Hirschia baltica (strain ATCC 49814 / DSM 5838 / IFAM 1418)</name>
    <dbReference type="NCBI Taxonomy" id="582402"/>
    <lineage>
        <taxon>Bacteria</taxon>
        <taxon>Pseudomonadati</taxon>
        <taxon>Pseudomonadota</taxon>
        <taxon>Alphaproteobacteria</taxon>
        <taxon>Hyphomonadales</taxon>
        <taxon>Hyphomonadaceae</taxon>
        <taxon>Hirschia</taxon>
    </lineage>
</organism>
<dbReference type="EMBL" id="CP001678">
    <property type="protein sequence ID" value="ACT59951.1"/>
    <property type="molecule type" value="Genomic_DNA"/>
</dbReference>
<dbReference type="AlphaFoldDB" id="C6XMN7"/>
<protein>
    <submittedName>
        <fullName evidence="1">Uncharacterized protein</fullName>
    </submittedName>
</protein>
<keyword evidence="2" id="KW-1185">Reference proteome</keyword>
<dbReference type="Proteomes" id="UP000002745">
    <property type="component" value="Chromosome"/>
</dbReference>
<sequence length="45" mass="4937">MIETWIPDRASLVRDDIGMWVAFGASSYGEVLGLKLNSVIPDELA</sequence>
<evidence type="ECO:0000313" key="1">
    <source>
        <dbReference type="EMBL" id="ACT59951.1"/>
    </source>
</evidence>
<dbReference type="HOGENOM" id="CLU_3200698_0_0_5"/>
<accession>C6XMN7</accession>
<dbReference type="KEGG" id="hba:Hbal_2271"/>
<reference evidence="2" key="1">
    <citation type="journal article" date="2011" name="J. Bacteriol.">
        <title>Genome sequences of eight morphologically diverse alphaproteobacteria.</title>
        <authorList>
            <consortium name="US DOE Joint Genome Institute"/>
            <person name="Brown P.J."/>
            <person name="Kysela D.T."/>
            <person name="Buechlein A."/>
            <person name="Hemmerich C."/>
            <person name="Brun Y.V."/>
        </authorList>
    </citation>
    <scope>NUCLEOTIDE SEQUENCE [LARGE SCALE GENOMIC DNA]</scope>
    <source>
        <strain evidence="2">ATCC 49814 / DSM 5838 / IFAM 1418</strain>
    </source>
</reference>
<gene>
    <name evidence="1" type="ordered locus">Hbal_2271</name>
</gene>